<sequence length="40" mass="4379">MLAGPNGLAADKVAVTFDLEDCAPRHRPCGNQHRFFVRPA</sequence>
<name>X7YJ05_MYCXE</name>
<proteinExistence type="predicted"/>
<dbReference type="EMBL" id="JAOB01000093">
    <property type="protein sequence ID" value="EUA07177.1"/>
    <property type="molecule type" value="Genomic_DNA"/>
</dbReference>
<organism evidence="1">
    <name type="scientific">Mycobacterium xenopi 4042</name>
    <dbReference type="NCBI Taxonomy" id="1299334"/>
    <lineage>
        <taxon>Bacteria</taxon>
        <taxon>Bacillati</taxon>
        <taxon>Actinomycetota</taxon>
        <taxon>Actinomycetes</taxon>
        <taxon>Mycobacteriales</taxon>
        <taxon>Mycobacteriaceae</taxon>
        <taxon>Mycobacterium</taxon>
    </lineage>
</organism>
<reference evidence="1" key="1">
    <citation type="submission" date="2014-01" db="EMBL/GenBank/DDBJ databases">
        <authorList>
            <person name="Brown-Elliot B."/>
            <person name="Wallace R."/>
            <person name="Lenaerts A."/>
            <person name="Ordway D."/>
            <person name="DeGroote M.A."/>
            <person name="Parker T."/>
            <person name="Sizemore C."/>
            <person name="Tallon L.J."/>
            <person name="Sadzewicz L.K."/>
            <person name="Sengamalay N."/>
            <person name="Fraser C.M."/>
            <person name="Hine E."/>
            <person name="Shefchek K.A."/>
            <person name="Das S.P."/>
            <person name="Tettelin H."/>
        </authorList>
    </citation>
    <scope>NUCLEOTIDE SEQUENCE [LARGE SCALE GENOMIC DNA]</scope>
    <source>
        <strain evidence="1">4042</strain>
    </source>
</reference>
<dbReference type="PATRIC" id="fig|1299334.3.peg.10077"/>
<protein>
    <submittedName>
        <fullName evidence="1">Uncharacterized protein</fullName>
    </submittedName>
</protein>
<dbReference type="AlphaFoldDB" id="X7YJ05"/>
<evidence type="ECO:0000313" key="1">
    <source>
        <dbReference type="EMBL" id="EUA07177.1"/>
    </source>
</evidence>
<comment type="caution">
    <text evidence="1">The sequence shown here is derived from an EMBL/GenBank/DDBJ whole genome shotgun (WGS) entry which is preliminary data.</text>
</comment>
<gene>
    <name evidence="1" type="ORF">I553_0495</name>
</gene>
<accession>X7YJ05</accession>